<dbReference type="Gene3D" id="1.10.10.10">
    <property type="entry name" value="Winged helix-like DNA-binding domain superfamily/Winged helix DNA-binding domain"/>
    <property type="match status" value="1"/>
</dbReference>
<organism evidence="2 3">
    <name type="scientific">Streptomyces cynarae</name>
    <dbReference type="NCBI Taxonomy" id="2981134"/>
    <lineage>
        <taxon>Bacteria</taxon>
        <taxon>Bacillati</taxon>
        <taxon>Actinomycetota</taxon>
        <taxon>Actinomycetes</taxon>
        <taxon>Kitasatosporales</taxon>
        <taxon>Streptomycetaceae</taxon>
        <taxon>Streptomyces</taxon>
    </lineage>
</organism>
<dbReference type="EMBL" id="CP106793">
    <property type="protein sequence ID" value="UXY18008.1"/>
    <property type="molecule type" value="Genomic_DNA"/>
</dbReference>
<dbReference type="PANTHER" id="PTHR33164">
    <property type="entry name" value="TRANSCRIPTIONAL REGULATOR, MARR FAMILY"/>
    <property type="match status" value="1"/>
</dbReference>
<dbReference type="SMART" id="SM00347">
    <property type="entry name" value="HTH_MARR"/>
    <property type="match status" value="1"/>
</dbReference>
<dbReference type="SUPFAM" id="SSF46785">
    <property type="entry name" value="Winged helix' DNA-binding domain"/>
    <property type="match status" value="1"/>
</dbReference>
<evidence type="ECO:0000259" key="1">
    <source>
        <dbReference type="PROSITE" id="PS50995"/>
    </source>
</evidence>
<dbReference type="InterPro" id="IPR039422">
    <property type="entry name" value="MarR/SlyA-like"/>
</dbReference>
<dbReference type="PRINTS" id="PR00598">
    <property type="entry name" value="HTHMARR"/>
</dbReference>
<protein>
    <submittedName>
        <fullName evidence="2">MarR family transcriptional regulator</fullName>
    </submittedName>
</protein>
<dbReference type="PANTHER" id="PTHR33164:SF106">
    <property type="entry name" value="TRANSCRIPTIONAL REGULATORY PROTEIN"/>
    <property type="match status" value="1"/>
</dbReference>
<reference evidence="2" key="1">
    <citation type="submission" date="2022-10" db="EMBL/GenBank/DDBJ databases">
        <authorList>
            <person name="Mo P."/>
        </authorList>
    </citation>
    <scope>NUCLEOTIDE SEQUENCE</scope>
    <source>
        <strain evidence="2">HUAS 13-4</strain>
    </source>
</reference>
<dbReference type="RefSeq" id="WP_263228224.1">
    <property type="nucleotide sequence ID" value="NZ_CP106793.1"/>
</dbReference>
<accession>A0ABY6DWC8</accession>
<dbReference type="InterPro" id="IPR036388">
    <property type="entry name" value="WH-like_DNA-bd_sf"/>
</dbReference>
<evidence type="ECO:0000313" key="2">
    <source>
        <dbReference type="EMBL" id="UXY18008.1"/>
    </source>
</evidence>
<dbReference type="Proteomes" id="UP001061298">
    <property type="component" value="Chromosome"/>
</dbReference>
<gene>
    <name evidence="2" type="ORF">N8I84_04175</name>
</gene>
<keyword evidence="3" id="KW-1185">Reference proteome</keyword>
<name>A0ABY6DWC8_9ACTN</name>
<dbReference type="InterPro" id="IPR036390">
    <property type="entry name" value="WH_DNA-bd_sf"/>
</dbReference>
<dbReference type="Pfam" id="PF12802">
    <property type="entry name" value="MarR_2"/>
    <property type="match status" value="1"/>
</dbReference>
<feature type="domain" description="HTH marR-type" evidence="1">
    <location>
        <begin position="7"/>
        <end position="143"/>
    </location>
</feature>
<proteinExistence type="predicted"/>
<evidence type="ECO:0000313" key="3">
    <source>
        <dbReference type="Proteomes" id="UP001061298"/>
    </source>
</evidence>
<dbReference type="InterPro" id="IPR000835">
    <property type="entry name" value="HTH_MarR-typ"/>
</dbReference>
<dbReference type="PROSITE" id="PS50995">
    <property type="entry name" value="HTH_MARR_2"/>
    <property type="match status" value="1"/>
</dbReference>
<sequence length="152" mass="16971">MDHRDPRLQLVHLLRGITVELDLLGAEFAARNSLHPTDLRALIHLLDFDRTGTDATPGRLGAQLGLNSSAVTAVVDRLERRGLVDRGHDPRDRRRVLLAVTDQATDLGWSFFGPLISRLVAAEGEFDENELDAVRRFLQTTQSVLVTARQEK</sequence>